<dbReference type="Proteomes" id="UP000502508">
    <property type="component" value="Chromosome"/>
</dbReference>
<reference evidence="2 3" key="2">
    <citation type="submission" date="2020-03" db="EMBL/GenBank/DDBJ databases">
        <authorList>
            <person name="Ichikawa N."/>
            <person name="Kimura A."/>
            <person name="Kitahashi Y."/>
            <person name="Uohara A."/>
        </authorList>
    </citation>
    <scope>NUCLEOTIDE SEQUENCE [LARGE SCALE GENOMIC DNA]</scope>
    <source>
        <strain evidence="2 3">NBRC 107702</strain>
    </source>
</reference>
<keyword evidence="1" id="KW-0472">Membrane</keyword>
<evidence type="ECO:0008006" key="4">
    <source>
        <dbReference type="Google" id="ProtNLM"/>
    </source>
</evidence>
<evidence type="ECO:0000313" key="3">
    <source>
        <dbReference type="Proteomes" id="UP000502508"/>
    </source>
</evidence>
<organism evidence="2 3">
    <name type="scientific">Phytohabitans flavus</name>
    <dbReference type="NCBI Taxonomy" id="1076124"/>
    <lineage>
        <taxon>Bacteria</taxon>
        <taxon>Bacillati</taxon>
        <taxon>Actinomycetota</taxon>
        <taxon>Actinomycetes</taxon>
        <taxon>Micromonosporales</taxon>
        <taxon>Micromonosporaceae</taxon>
    </lineage>
</organism>
<feature type="transmembrane region" description="Helical" evidence="1">
    <location>
        <begin position="166"/>
        <end position="193"/>
    </location>
</feature>
<evidence type="ECO:0000313" key="2">
    <source>
        <dbReference type="EMBL" id="BCB80256.1"/>
    </source>
</evidence>
<dbReference type="Pfam" id="PF12679">
    <property type="entry name" value="ABC2_membrane_2"/>
    <property type="match status" value="1"/>
</dbReference>
<dbReference type="GO" id="GO:0005886">
    <property type="term" value="C:plasma membrane"/>
    <property type="evidence" value="ECO:0007669"/>
    <property type="project" value="UniProtKB-SubCell"/>
</dbReference>
<gene>
    <name evidence="2" type="ORF">Pflav_066660</name>
</gene>
<protein>
    <recommendedName>
        <fullName evidence="4">ABC transporter permease</fullName>
    </recommendedName>
</protein>
<dbReference type="EMBL" id="AP022870">
    <property type="protein sequence ID" value="BCB80256.1"/>
    <property type="molecule type" value="Genomic_DNA"/>
</dbReference>
<reference evidence="2 3" key="1">
    <citation type="submission" date="2020-03" db="EMBL/GenBank/DDBJ databases">
        <title>Whole genome shotgun sequence of Phytohabitans flavus NBRC 107702.</title>
        <authorList>
            <person name="Komaki H."/>
            <person name="Tamura T."/>
        </authorList>
    </citation>
    <scope>NUCLEOTIDE SEQUENCE [LARGE SCALE GENOMIC DNA]</scope>
    <source>
        <strain evidence="2 3">NBRC 107702</strain>
    </source>
</reference>
<feature type="transmembrane region" description="Helical" evidence="1">
    <location>
        <begin position="242"/>
        <end position="263"/>
    </location>
</feature>
<feature type="transmembrane region" description="Helical" evidence="1">
    <location>
        <begin position="20"/>
        <end position="39"/>
    </location>
</feature>
<keyword evidence="3" id="KW-1185">Reference proteome</keyword>
<evidence type="ECO:0000256" key="1">
    <source>
        <dbReference type="SAM" id="Phobius"/>
    </source>
</evidence>
<dbReference type="GO" id="GO:0140359">
    <property type="term" value="F:ABC-type transporter activity"/>
    <property type="evidence" value="ECO:0007669"/>
    <property type="project" value="InterPro"/>
</dbReference>
<dbReference type="AlphaFoldDB" id="A0A6F8Y2C2"/>
<feature type="transmembrane region" description="Helical" evidence="1">
    <location>
        <begin position="120"/>
        <end position="145"/>
    </location>
</feature>
<accession>A0A6F8Y2C2</accession>
<feature type="transmembrane region" description="Helical" evidence="1">
    <location>
        <begin position="317"/>
        <end position="335"/>
    </location>
</feature>
<keyword evidence="1" id="KW-1133">Transmembrane helix</keyword>
<feature type="transmembrane region" description="Helical" evidence="1">
    <location>
        <begin position="213"/>
        <end position="235"/>
    </location>
</feature>
<dbReference type="KEGG" id="pfla:Pflav_066660"/>
<keyword evidence="1" id="KW-0812">Transmembrane</keyword>
<name>A0A6F8Y2C2_9ACTN</name>
<dbReference type="RefSeq" id="WP_173040460.1">
    <property type="nucleotide sequence ID" value="NZ_AP022870.1"/>
</dbReference>
<proteinExistence type="predicted"/>
<sequence>MKGLIRAEVRRLAKRRVTRLMVVLLVLGLGAIAVAFTAASTKVGPAQVAAAEAETQRQYEESLRMHQQNLAECEAARTRGENVSLYWPPDCSTDPGFAPQRDQFDTSWNLPYEFHFRDQFGTFISVFAGILALFGFIVGASYVGAEWHTGAMMNLLLWRPRRLSVLFTKLGVLLGGVLGITVVLGALWTAAFWLIGRYDGQTGKMTQGAWESFALTGARGAGLVLAVTAVAFGLASIGRHTAMALGAAVGVGVLSEIGIRIALTVAQVRFADRWVLSTYVLAWFQKRWELQEWRACNLSASGQCEPDIFIVTWQQSALVFGLGTAVVLAAAIWLMRSRDIT</sequence>